<dbReference type="EMBL" id="KZ503162">
    <property type="protein sequence ID" value="PKU67858.1"/>
    <property type="molecule type" value="Genomic_DNA"/>
</dbReference>
<proteinExistence type="predicted"/>
<accession>A0A2I0VWS6</accession>
<evidence type="ECO:0000313" key="2">
    <source>
        <dbReference type="Proteomes" id="UP000233837"/>
    </source>
</evidence>
<evidence type="ECO:0000313" key="1">
    <source>
        <dbReference type="EMBL" id="PKU67858.1"/>
    </source>
</evidence>
<reference evidence="1 2" key="1">
    <citation type="journal article" date="2016" name="Sci. Rep.">
        <title>The Dendrobium catenatum Lindl. genome sequence provides insights into polysaccharide synthase, floral development and adaptive evolution.</title>
        <authorList>
            <person name="Zhang G.Q."/>
            <person name="Xu Q."/>
            <person name="Bian C."/>
            <person name="Tsai W.C."/>
            <person name="Yeh C.M."/>
            <person name="Liu K.W."/>
            <person name="Yoshida K."/>
            <person name="Zhang L.S."/>
            <person name="Chang S.B."/>
            <person name="Chen F."/>
            <person name="Shi Y."/>
            <person name="Su Y.Y."/>
            <person name="Zhang Y.Q."/>
            <person name="Chen L.J."/>
            <person name="Yin Y."/>
            <person name="Lin M."/>
            <person name="Huang H."/>
            <person name="Deng H."/>
            <person name="Wang Z.W."/>
            <person name="Zhu S.L."/>
            <person name="Zhao X."/>
            <person name="Deng C."/>
            <person name="Niu S.C."/>
            <person name="Huang J."/>
            <person name="Wang M."/>
            <person name="Liu G.H."/>
            <person name="Yang H.J."/>
            <person name="Xiao X.J."/>
            <person name="Hsiao Y.Y."/>
            <person name="Wu W.L."/>
            <person name="Chen Y.Y."/>
            <person name="Mitsuda N."/>
            <person name="Ohme-Takagi M."/>
            <person name="Luo Y.B."/>
            <person name="Van de Peer Y."/>
            <person name="Liu Z.J."/>
        </authorList>
    </citation>
    <scope>NUCLEOTIDE SEQUENCE [LARGE SCALE GENOMIC DNA]</scope>
    <source>
        <tissue evidence="1">The whole plant</tissue>
    </source>
</reference>
<dbReference type="Proteomes" id="UP000233837">
    <property type="component" value="Unassembled WGS sequence"/>
</dbReference>
<gene>
    <name evidence="1" type="ORF">MA16_Dca019384</name>
</gene>
<dbReference type="AlphaFoldDB" id="A0A2I0VWS6"/>
<protein>
    <submittedName>
        <fullName evidence="1">Uncharacterized protein</fullName>
    </submittedName>
</protein>
<sequence length="74" mass="8250">MPKHLQPQAPTARMQAKILSSIPRDLLQEYSVKSSAPCPPYSVEILRPLLQGFSAYCYRISLISFTEPAAVTKN</sequence>
<keyword evidence="2" id="KW-1185">Reference proteome</keyword>
<organism evidence="1 2">
    <name type="scientific">Dendrobium catenatum</name>
    <dbReference type="NCBI Taxonomy" id="906689"/>
    <lineage>
        <taxon>Eukaryota</taxon>
        <taxon>Viridiplantae</taxon>
        <taxon>Streptophyta</taxon>
        <taxon>Embryophyta</taxon>
        <taxon>Tracheophyta</taxon>
        <taxon>Spermatophyta</taxon>
        <taxon>Magnoliopsida</taxon>
        <taxon>Liliopsida</taxon>
        <taxon>Asparagales</taxon>
        <taxon>Orchidaceae</taxon>
        <taxon>Epidendroideae</taxon>
        <taxon>Malaxideae</taxon>
        <taxon>Dendrobiinae</taxon>
        <taxon>Dendrobium</taxon>
    </lineage>
</organism>
<name>A0A2I0VWS6_9ASPA</name>
<reference evidence="1 2" key="2">
    <citation type="journal article" date="2017" name="Nature">
        <title>The Apostasia genome and the evolution of orchids.</title>
        <authorList>
            <person name="Zhang G.Q."/>
            <person name="Liu K.W."/>
            <person name="Li Z."/>
            <person name="Lohaus R."/>
            <person name="Hsiao Y.Y."/>
            <person name="Niu S.C."/>
            <person name="Wang J.Y."/>
            <person name="Lin Y.C."/>
            <person name="Xu Q."/>
            <person name="Chen L.J."/>
            <person name="Yoshida K."/>
            <person name="Fujiwara S."/>
            <person name="Wang Z.W."/>
            <person name="Zhang Y.Q."/>
            <person name="Mitsuda N."/>
            <person name="Wang M."/>
            <person name="Liu G.H."/>
            <person name="Pecoraro L."/>
            <person name="Huang H.X."/>
            <person name="Xiao X.J."/>
            <person name="Lin M."/>
            <person name="Wu X.Y."/>
            <person name="Wu W.L."/>
            <person name="Chen Y.Y."/>
            <person name="Chang S.B."/>
            <person name="Sakamoto S."/>
            <person name="Ohme-Takagi M."/>
            <person name="Yagi M."/>
            <person name="Zeng S.J."/>
            <person name="Shen C.Y."/>
            <person name="Yeh C.M."/>
            <person name="Luo Y.B."/>
            <person name="Tsai W.C."/>
            <person name="Van de Peer Y."/>
            <person name="Liu Z.J."/>
        </authorList>
    </citation>
    <scope>NUCLEOTIDE SEQUENCE [LARGE SCALE GENOMIC DNA]</scope>
    <source>
        <tissue evidence="1">The whole plant</tissue>
    </source>
</reference>